<dbReference type="InterPro" id="IPR045324">
    <property type="entry name" value="Small_multidrug_res"/>
</dbReference>
<feature type="transmembrane region" description="Helical" evidence="8">
    <location>
        <begin position="86"/>
        <end position="104"/>
    </location>
</feature>
<evidence type="ECO:0000256" key="5">
    <source>
        <dbReference type="ARBA" id="ARBA00022989"/>
    </source>
</evidence>
<dbReference type="EMBL" id="JANLCK010000015">
    <property type="protein sequence ID" value="MCS5727868.1"/>
    <property type="molecule type" value="Genomic_DNA"/>
</dbReference>
<dbReference type="GO" id="GO:0022857">
    <property type="term" value="F:transmembrane transporter activity"/>
    <property type="evidence" value="ECO:0007669"/>
    <property type="project" value="InterPro"/>
</dbReference>
<accession>A0AA42BX12</accession>
<dbReference type="PANTHER" id="PTHR30561">
    <property type="entry name" value="SMR FAMILY PROTON-DEPENDENT DRUG EFFLUX TRANSPORTER SUGE"/>
    <property type="match status" value="1"/>
</dbReference>
<evidence type="ECO:0000256" key="1">
    <source>
        <dbReference type="ARBA" id="ARBA00004651"/>
    </source>
</evidence>
<dbReference type="RefSeq" id="WP_259530928.1">
    <property type="nucleotide sequence ID" value="NZ_JANLCK010000015.1"/>
</dbReference>
<proteinExistence type="inferred from homology"/>
<dbReference type="SUPFAM" id="SSF103481">
    <property type="entry name" value="Multidrug resistance efflux transporter EmrE"/>
    <property type="match status" value="1"/>
</dbReference>
<feature type="transmembrane region" description="Helical" evidence="8">
    <location>
        <begin position="59"/>
        <end position="80"/>
    </location>
</feature>
<comment type="similarity">
    <text evidence="7">Belongs to the drug/metabolite transporter (DMT) superfamily. Small multidrug resistance (SMR) (TC 2.A.7.1) family.</text>
</comment>
<dbReference type="InterPro" id="IPR000390">
    <property type="entry name" value="Small_drug/metabolite_transptr"/>
</dbReference>
<protein>
    <submittedName>
        <fullName evidence="9">SMR family transporter</fullName>
    </submittedName>
</protein>
<evidence type="ECO:0000256" key="2">
    <source>
        <dbReference type="ARBA" id="ARBA00022448"/>
    </source>
</evidence>
<evidence type="ECO:0000256" key="7">
    <source>
        <dbReference type="RuleBase" id="RU003942"/>
    </source>
</evidence>
<keyword evidence="5 8" id="KW-1133">Transmembrane helix</keyword>
<keyword evidence="10" id="KW-1185">Reference proteome</keyword>
<keyword evidence="3" id="KW-1003">Cell membrane</keyword>
<comment type="caution">
    <text evidence="9">The sequence shown here is derived from an EMBL/GenBank/DDBJ whole genome shotgun (WGS) entry which is preliminary data.</text>
</comment>
<dbReference type="Proteomes" id="UP001165587">
    <property type="component" value="Unassembled WGS sequence"/>
</dbReference>
<gene>
    <name evidence="9" type="ORF">N1028_18380</name>
</gene>
<sequence length="106" mass="11032">MGWGWALLAGAILFEVAGTLSLRMATHGKSIWYLPVGVCYLVAFTLLALTLASGVPLAAAYGTWTAAGVALTAVAGRILFKESLTWLMGFGIVLIVGGVLLIELGH</sequence>
<dbReference type="PANTHER" id="PTHR30561:SF1">
    <property type="entry name" value="MULTIDRUG TRANSPORTER EMRE"/>
    <property type="match status" value="1"/>
</dbReference>
<dbReference type="Pfam" id="PF00893">
    <property type="entry name" value="Multi_Drug_Res"/>
    <property type="match status" value="1"/>
</dbReference>
<comment type="subcellular location">
    <subcellularLocation>
        <location evidence="1 7">Cell membrane</location>
        <topology evidence="1 7">Multi-pass membrane protein</topology>
    </subcellularLocation>
</comment>
<evidence type="ECO:0000256" key="3">
    <source>
        <dbReference type="ARBA" id="ARBA00022475"/>
    </source>
</evidence>
<evidence type="ECO:0000256" key="8">
    <source>
        <dbReference type="SAM" id="Phobius"/>
    </source>
</evidence>
<evidence type="ECO:0000313" key="9">
    <source>
        <dbReference type="EMBL" id="MCS5727868.1"/>
    </source>
</evidence>
<keyword evidence="2" id="KW-0813">Transport</keyword>
<keyword evidence="4 7" id="KW-0812">Transmembrane</keyword>
<dbReference type="GO" id="GO:0005886">
    <property type="term" value="C:plasma membrane"/>
    <property type="evidence" value="ECO:0007669"/>
    <property type="project" value="UniProtKB-SubCell"/>
</dbReference>
<dbReference type="AlphaFoldDB" id="A0AA42BX12"/>
<dbReference type="InterPro" id="IPR037185">
    <property type="entry name" value="EmrE-like"/>
</dbReference>
<evidence type="ECO:0000313" key="10">
    <source>
        <dbReference type="Proteomes" id="UP001165587"/>
    </source>
</evidence>
<evidence type="ECO:0000256" key="6">
    <source>
        <dbReference type="ARBA" id="ARBA00023136"/>
    </source>
</evidence>
<name>A0AA42BX12_9MICO</name>
<feature type="transmembrane region" description="Helical" evidence="8">
    <location>
        <begin position="31"/>
        <end position="52"/>
    </location>
</feature>
<organism evidence="9 10">
    <name type="scientific">Herbiconiux oxytropis</name>
    <dbReference type="NCBI Taxonomy" id="2970915"/>
    <lineage>
        <taxon>Bacteria</taxon>
        <taxon>Bacillati</taxon>
        <taxon>Actinomycetota</taxon>
        <taxon>Actinomycetes</taxon>
        <taxon>Micrococcales</taxon>
        <taxon>Microbacteriaceae</taxon>
        <taxon>Herbiconiux</taxon>
    </lineage>
</organism>
<evidence type="ECO:0000256" key="4">
    <source>
        <dbReference type="ARBA" id="ARBA00022692"/>
    </source>
</evidence>
<reference evidence="9" key="1">
    <citation type="submission" date="2022-08" db="EMBL/GenBank/DDBJ databases">
        <authorList>
            <person name="Deng Y."/>
            <person name="Han X.-F."/>
            <person name="Zhang Y.-Q."/>
        </authorList>
    </citation>
    <scope>NUCLEOTIDE SEQUENCE</scope>
    <source>
        <strain evidence="9">CPCC 203407</strain>
    </source>
</reference>
<dbReference type="Gene3D" id="1.10.3730.20">
    <property type="match status" value="1"/>
</dbReference>
<keyword evidence="6 8" id="KW-0472">Membrane</keyword>